<dbReference type="GO" id="GO:0005634">
    <property type="term" value="C:nucleus"/>
    <property type="evidence" value="ECO:0007669"/>
    <property type="project" value="UniProtKB-SubCell"/>
</dbReference>
<dbReference type="InterPro" id="IPR012935">
    <property type="entry name" value="NuBaID_N"/>
</dbReference>
<evidence type="ECO:0000256" key="4">
    <source>
        <dbReference type="ARBA" id="ARBA00022833"/>
    </source>
</evidence>
<comment type="subcellular location">
    <subcellularLocation>
        <location evidence="1">Nucleus</location>
    </subcellularLocation>
</comment>
<evidence type="ECO:0000256" key="5">
    <source>
        <dbReference type="ARBA" id="ARBA00023242"/>
    </source>
</evidence>
<evidence type="ECO:0000256" key="3">
    <source>
        <dbReference type="ARBA" id="ARBA00022771"/>
    </source>
</evidence>
<organism evidence="9 10">
    <name type="scientific">Meristemomyces frigidus</name>
    <dbReference type="NCBI Taxonomy" id="1508187"/>
    <lineage>
        <taxon>Eukaryota</taxon>
        <taxon>Fungi</taxon>
        <taxon>Dikarya</taxon>
        <taxon>Ascomycota</taxon>
        <taxon>Pezizomycotina</taxon>
        <taxon>Dothideomycetes</taxon>
        <taxon>Dothideomycetidae</taxon>
        <taxon>Mycosphaerellales</taxon>
        <taxon>Teratosphaeriaceae</taxon>
        <taxon>Meristemomyces</taxon>
    </lineage>
</organism>
<proteinExistence type="predicted"/>
<feature type="compositionally biased region" description="Basic and acidic residues" evidence="6">
    <location>
        <begin position="355"/>
        <end position="368"/>
    </location>
</feature>
<accession>A0AAN7TEX4</accession>
<keyword evidence="2" id="KW-0479">Metal-binding</keyword>
<protein>
    <recommendedName>
        <fullName evidence="11">Zf-C3HC-domain-containing protein</fullName>
    </recommendedName>
</protein>
<dbReference type="InterPro" id="IPR013909">
    <property type="entry name" value="NuBaID_C"/>
</dbReference>
<feature type="domain" description="NuBaID C-terminal" evidence="8">
    <location>
        <begin position="254"/>
        <end position="329"/>
    </location>
</feature>
<evidence type="ECO:0000259" key="8">
    <source>
        <dbReference type="Pfam" id="PF08600"/>
    </source>
</evidence>
<gene>
    <name evidence="9" type="ORF">LTR62_003460</name>
</gene>
<keyword evidence="3" id="KW-0863">Zinc-finger</keyword>
<name>A0AAN7TEX4_9PEZI</name>
<dbReference type="AlphaFoldDB" id="A0AAN7TEX4"/>
<dbReference type="PANTHER" id="PTHR15835:SF6">
    <property type="entry name" value="ZINC FINGER C3HC-TYPE PROTEIN 1"/>
    <property type="match status" value="1"/>
</dbReference>
<feature type="region of interest" description="Disordered" evidence="6">
    <location>
        <begin position="349"/>
        <end position="426"/>
    </location>
</feature>
<reference evidence="9" key="1">
    <citation type="submission" date="2023-08" db="EMBL/GenBank/DDBJ databases">
        <title>Black Yeasts Isolated from many extreme environments.</title>
        <authorList>
            <person name="Coleine C."/>
            <person name="Stajich J.E."/>
            <person name="Selbmann L."/>
        </authorList>
    </citation>
    <scope>NUCLEOTIDE SEQUENCE</scope>
    <source>
        <strain evidence="9">CCFEE 5401</strain>
    </source>
</reference>
<feature type="compositionally biased region" description="Low complexity" evidence="6">
    <location>
        <begin position="40"/>
        <end position="57"/>
    </location>
</feature>
<sequence length="426" mass="47895">MPEAIATTKRKFYKALDSLHSPPATRPVVEGPTAKRVRRSTSTTSTISFAPATPATAERPSPSSKKLPNFSPWSQETFLARLKTFSSVSLWHPKPEAINEVAWAKRGWICIDVNTVACRGGCERRIVVDLDMTKEEGTTDGLQEHEDLVETQQQEEEETLESALVGRYKGFVAEGHALTCMWRKAGCPDDIYRLHVVRLSIWQPELSRRFDSLRQLSDAIRDIRIEGLGGKDQADAAPFPVDLLGENPDVKCYEIAMHGWRGAVDSNNELLHCDVCFQRVGLWMYQPDYKPSRSASSADNTETSGLDVVELHREHCPWRNPASQKASGSFEGLNASQILMRIVATYARDQRRKSKDHEETLTEADRLETNQGDTMPTRPASPAVSREEVARKDKERESKLKRLKSMFSIKRRTASKPGVEITSKTK</sequence>
<evidence type="ECO:0000256" key="6">
    <source>
        <dbReference type="SAM" id="MobiDB-lite"/>
    </source>
</evidence>
<evidence type="ECO:0000313" key="10">
    <source>
        <dbReference type="Proteomes" id="UP001310890"/>
    </source>
</evidence>
<dbReference type="EMBL" id="JAVRRL010000024">
    <property type="protein sequence ID" value="KAK5113361.1"/>
    <property type="molecule type" value="Genomic_DNA"/>
</dbReference>
<feature type="domain" description="C3HC-type" evidence="7">
    <location>
        <begin position="72"/>
        <end position="220"/>
    </location>
</feature>
<dbReference type="Proteomes" id="UP001310890">
    <property type="component" value="Unassembled WGS sequence"/>
</dbReference>
<evidence type="ECO:0000256" key="2">
    <source>
        <dbReference type="ARBA" id="ARBA00022723"/>
    </source>
</evidence>
<keyword evidence="4" id="KW-0862">Zinc</keyword>
<comment type="caution">
    <text evidence="9">The sequence shown here is derived from an EMBL/GenBank/DDBJ whole genome shotgun (WGS) entry which is preliminary data.</text>
</comment>
<dbReference type="GO" id="GO:0008270">
    <property type="term" value="F:zinc ion binding"/>
    <property type="evidence" value="ECO:0007669"/>
    <property type="project" value="UniProtKB-KW"/>
</dbReference>
<dbReference type="Pfam" id="PF08600">
    <property type="entry name" value="NuBaID_C"/>
    <property type="match status" value="1"/>
</dbReference>
<evidence type="ECO:0000256" key="1">
    <source>
        <dbReference type="ARBA" id="ARBA00004123"/>
    </source>
</evidence>
<feature type="compositionally biased region" description="Basic and acidic residues" evidence="6">
    <location>
        <begin position="385"/>
        <end position="400"/>
    </location>
</feature>
<feature type="compositionally biased region" description="Basic residues" evidence="6">
    <location>
        <begin position="401"/>
        <end position="414"/>
    </location>
</feature>
<keyword evidence="5" id="KW-0539">Nucleus</keyword>
<dbReference type="Pfam" id="PF07967">
    <property type="entry name" value="zf-C3HC"/>
    <property type="match status" value="1"/>
</dbReference>
<evidence type="ECO:0000313" key="9">
    <source>
        <dbReference type="EMBL" id="KAK5113361.1"/>
    </source>
</evidence>
<evidence type="ECO:0000259" key="7">
    <source>
        <dbReference type="Pfam" id="PF07967"/>
    </source>
</evidence>
<dbReference type="PANTHER" id="PTHR15835">
    <property type="entry name" value="NUCLEAR-INTERACTING PARTNER OF ALK"/>
    <property type="match status" value="1"/>
</dbReference>
<feature type="region of interest" description="Disordered" evidence="6">
    <location>
        <begin position="18"/>
        <end position="70"/>
    </location>
</feature>
<evidence type="ECO:0008006" key="11">
    <source>
        <dbReference type="Google" id="ProtNLM"/>
    </source>
</evidence>
<feature type="compositionally biased region" description="Polar residues" evidence="6">
    <location>
        <begin position="61"/>
        <end position="70"/>
    </location>
</feature>